<name>A0A0F9JU94_9ZZZZ</name>
<sequence length="48" mass="5481">MYKKSPCIDCGKPAHLQLRDAIAVLERANLTRIIKNLKCLKKKSIKDN</sequence>
<dbReference type="AlphaFoldDB" id="A0A0F9JU94"/>
<evidence type="ECO:0000313" key="1">
    <source>
        <dbReference type="EMBL" id="KKM02513.1"/>
    </source>
</evidence>
<protein>
    <submittedName>
        <fullName evidence="1">Uncharacterized protein</fullName>
    </submittedName>
</protein>
<reference evidence="1" key="1">
    <citation type="journal article" date="2015" name="Nature">
        <title>Complex archaea that bridge the gap between prokaryotes and eukaryotes.</title>
        <authorList>
            <person name="Spang A."/>
            <person name="Saw J.H."/>
            <person name="Jorgensen S.L."/>
            <person name="Zaremba-Niedzwiedzka K."/>
            <person name="Martijn J."/>
            <person name="Lind A.E."/>
            <person name="van Eijk R."/>
            <person name="Schleper C."/>
            <person name="Guy L."/>
            <person name="Ettema T.J."/>
        </authorList>
    </citation>
    <scope>NUCLEOTIDE SEQUENCE</scope>
</reference>
<comment type="caution">
    <text evidence="1">The sequence shown here is derived from an EMBL/GenBank/DDBJ whole genome shotgun (WGS) entry which is preliminary data.</text>
</comment>
<organism evidence="1">
    <name type="scientific">marine sediment metagenome</name>
    <dbReference type="NCBI Taxonomy" id="412755"/>
    <lineage>
        <taxon>unclassified sequences</taxon>
        <taxon>metagenomes</taxon>
        <taxon>ecological metagenomes</taxon>
    </lineage>
</organism>
<accession>A0A0F9JU94</accession>
<dbReference type="EMBL" id="LAZR01016909">
    <property type="protein sequence ID" value="KKM02513.1"/>
    <property type="molecule type" value="Genomic_DNA"/>
</dbReference>
<proteinExistence type="predicted"/>
<gene>
    <name evidence="1" type="ORF">LCGC14_1783670</name>
</gene>